<dbReference type="Proteomes" id="UP001150238">
    <property type="component" value="Unassembled WGS sequence"/>
</dbReference>
<protein>
    <submittedName>
        <fullName evidence="1">Uncharacterized protein</fullName>
    </submittedName>
</protein>
<accession>A0A9W8ZTR8</accession>
<dbReference type="EMBL" id="JANVFS010000047">
    <property type="protein sequence ID" value="KAJ4465918.1"/>
    <property type="molecule type" value="Genomic_DNA"/>
</dbReference>
<sequence length="126" mass="15229">MHQIRDFFETHQQCYREEVSELKRCMDLERKAYHTRKNTLEDYIKLLERQVDAAIKSDDDYRKERVELQESLTKTRMQLEKSDRVLEVIRVFLSVAVPDYQPNFVHLLEDVTQARDLIEQRLQATN</sequence>
<proteinExistence type="predicted"/>
<dbReference type="AlphaFoldDB" id="A0A9W8ZTR8"/>
<comment type="caution">
    <text evidence="1">The sequence shown here is derived from an EMBL/GenBank/DDBJ whole genome shotgun (WGS) entry which is preliminary data.</text>
</comment>
<reference evidence="1" key="2">
    <citation type="journal article" date="2023" name="Proc. Natl. Acad. Sci. U.S.A.">
        <title>A global phylogenomic analysis of the shiitake genus Lentinula.</title>
        <authorList>
            <person name="Sierra-Patev S."/>
            <person name="Min B."/>
            <person name="Naranjo-Ortiz M."/>
            <person name="Looney B."/>
            <person name="Konkel Z."/>
            <person name="Slot J.C."/>
            <person name="Sakamoto Y."/>
            <person name="Steenwyk J.L."/>
            <person name="Rokas A."/>
            <person name="Carro J."/>
            <person name="Camarero S."/>
            <person name="Ferreira P."/>
            <person name="Molpeceres G."/>
            <person name="Ruiz-Duenas F.J."/>
            <person name="Serrano A."/>
            <person name="Henrissat B."/>
            <person name="Drula E."/>
            <person name="Hughes K.W."/>
            <person name="Mata J.L."/>
            <person name="Ishikawa N.K."/>
            <person name="Vargas-Isla R."/>
            <person name="Ushijima S."/>
            <person name="Smith C.A."/>
            <person name="Donoghue J."/>
            <person name="Ahrendt S."/>
            <person name="Andreopoulos W."/>
            <person name="He G."/>
            <person name="LaButti K."/>
            <person name="Lipzen A."/>
            <person name="Ng V."/>
            <person name="Riley R."/>
            <person name="Sandor L."/>
            <person name="Barry K."/>
            <person name="Martinez A.T."/>
            <person name="Xiao Y."/>
            <person name="Gibbons J.G."/>
            <person name="Terashima K."/>
            <person name="Grigoriev I.V."/>
            <person name="Hibbett D."/>
        </authorList>
    </citation>
    <scope>NUCLEOTIDE SEQUENCE</scope>
    <source>
        <strain evidence="1">Sp2 HRB7682 ss15</strain>
    </source>
</reference>
<evidence type="ECO:0000313" key="1">
    <source>
        <dbReference type="EMBL" id="KAJ4465918.1"/>
    </source>
</evidence>
<evidence type="ECO:0000313" key="2">
    <source>
        <dbReference type="Proteomes" id="UP001150238"/>
    </source>
</evidence>
<reference evidence="1" key="1">
    <citation type="submission" date="2022-08" db="EMBL/GenBank/DDBJ databases">
        <authorList>
            <consortium name="DOE Joint Genome Institute"/>
            <person name="Min B."/>
            <person name="Riley R."/>
            <person name="Sierra-Patev S."/>
            <person name="Naranjo-Ortiz M."/>
            <person name="Looney B."/>
            <person name="Konkel Z."/>
            <person name="Slot J.C."/>
            <person name="Sakamoto Y."/>
            <person name="Steenwyk J.L."/>
            <person name="Rokas A."/>
            <person name="Carro J."/>
            <person name="Camarero S."/>
            <person name="Ferreira P."/>
            <person name="Molpeceres G."/>
            <person name="Ruiz-Duenas F.J."/>
            <person name="Serrano A."/>
            <person name="Henrissat B."/>
            <person name="Drula E."/>
            <person name="Hughes K.W."/>
            <person name="Mata J.L."/>
            <person name="Ishikawa N.K."/>
            <person name="Vargas-Isla R."/>
            <person name="Ushijima S."/>
            <person name="Smith C.A."/>
            <person name="Ahrendt S."/>
            <person name="Andreopoulos W."/>
            <person name="He G."/>
            <person name="Labutti K."/>
            <person name="Lipzen A."/>
            <person name="Ng V."/>
            <person name="Sandor L."/>
            <person name="Barry K."/>
            <person name="Martinez A.T."/>
            <person name="Xiao Y."/>
            <person name="Gibbons J.G."/>
            <person name="Terashima K."/>
            <person name="Hibbett D.S."/>
            <person name="Grigoriev I.V."/>
        </authorList>
    </citation>
    <scope>NUCLEOTIDE SEQUENCE</scope>
    <source>
        <strain evidence="1">Sp2 HRB7682 ss15</strain>
    </source>
</reference>
<gene>
    <name evidence="1" type="ORF">C8J55DRAFT_565908</name>
</gene>
<organism evidence="1 2">
    <name type="scientific">Lentinula lateritia</name>
    <dbReference type="NCBI Taxonomy" id="40482"/>
    <lineage>
        <taxon>Eukaryota</taxon>
        <taxon>Fungi</taxon>
        <taxon>Dikarya</taxon>
        <taxon>Basidiomycota</taxon>
        <taxon>Agaricomycotina</taxon>
        <taxon>Agaricomycetes</taxon>
        <taxon>Agaricomycetidae</taxon>
        <taxon>Agaricales</taxon>
        <taxon>Marasmiineae</taxon>
        <taxon>Omphalotaceae</taxon>
        <taxon>Lentinula</taxon>
    </lineage>
</organism>
<name>A0A9W8ZTR8_9AGAR</name>